<keyword evidence="3" id="KW-1185">Reference proteome</keyword>
<comment type="caution">
    <text evidence="2">The sequence shown here is derived from an EMBL/GenBank/DDBJ whole genome shotgun (WGS) entry which is preliminary data.</text>
</comment>
<feature type="compositionally biased region" description="Basic and acidic residues" evidence="1">
    <location>
        <begin position="35"/>
        <end position="52"/>
    </location>
</feature>
<reference evidence="2 3" key="1">
    <citation type="submission" date="2020-03" db="EMBL/GenBank/DDBJ databases">
        <title>Chryseoglobus sp. isolated from a deep-sea seamount.</title>
        <authorList>
            <person name="Zhang D.-C."/>
        </authorList>
    </citation>
    <scope>NUCLEOTIDE SEQUENCE [LARGE SCALE GENOMIC DNA]</scope>
    <source>
        <strain evidence="2 3">KN1116</strain>
    </source>
</reference>
<gene>
    <name evidence="2" type="ORF">FK219_006080</name>
</gene>
<dbReference type="Proteomes" id="UP000818266">
    <property type="component" value="Unassembled WGS sequence"/>
</dbReference>
<feature type="region of interest" description="Disordered" evidence="1">
    <location>
        <begin position="27"/>
        <end position="68"/>
    </location>
</feature>
<evidence type="ECO:0000313" key="3">
    <source>
        <dbReference type="Proteomes" id="UP000818266"/>
    </source>
</evidence>
<proteinExistence type="predicted"/>
<evidence type="ECO:0000313" key="2">
    <source>
        <dbReference type="EMBL" id="NHF62804.1"/>
    </source>
</evidence>
<sequence>MAKIDHDAARKTRSDVARKACIQARNNRRFTQAKATRDRRDEAAEKHEEDAAMPKISSPTASIAVDGN</sequence>
<dbReference type="EMBL" id="VIKT02000008">
    <property type="protein sequence ID" value="NHF62804.1"/>
    <property type="molecule type" value="Genomic_DNA"/>
</dbReference>
<name>A0A9E5JLM3_9MICO</name>
<evidence type="ECO:0000256" key="1">
    <source>
        <dbReference type="SAM" id="MobiDB-lite"/>
    </source>
</evidence>
<protein>
    <submittedName>
        <fullName evidence="2">Uncharacterized protein</fullName>
    </submittedName>
</protein>
<accession>A0A9E5JLM3</accession>
<dbReference type="AlphaFoldDB" id="A0A9E5JLM3"/>
<dbReference type="RefSeq" id="WP_152582371.1">
    <property type="nucleotide sequence ID" value="NZ_VIKT02000008.1"/>
</dbReference>
<organism evidence="2 3">
    <name type="scientific">Microcella pacifica</name>
    <dbReference type="NCBI Taxonomy" id="2591847"/>
    <lineage>
        <taxon>Bacteria</taxon>
        <taxon>Bacillati</taxon>
        <taxon>Actinomycetota</taxon>
        <taxon>Actinomycetes</taxon>
        <taxon>Micrococcales</taxon>
        <taxon>Microbacteriaceae</taxon>
        <taxon>Microcella</taxon>
    </lineage>
</organism>